<gene>
    <name evidence="7" type="ORF">RM540_13295</name>
</gene>
<organism evidence="7 8">
    <name type="scientific">Rubrivirga litoralis</name>
    <dbReference type="NCBI Taxonomy" id="3075598"/>
    <lineage>
        <taxon>Bacteria</taxon>
        <taxon>Pseudomonadati</taxon>
        <taxon>Rhodothermota</taxon>
        <taxon>Rhodothermia</taxon>
        <taxon>Rhodothermales</taxon>
        <taxon>Rubricoccaceae</taxon>
        <taxon>Rubrivirga</taxon>
    </lineage>
</organism>
<dbReference type="PANTHER" id="PTHR39087">
    <property type="entry name" value="UPF0104 MEMBRANE PROTEIN MJ1595"/>
    <property type="match status" value="1"/>
</dbReference>
<accession>A0ABU3BTV6</accession>
<evidence type="ECO:0000256" key="2">
    <source>
        <dbReference type="ARBA" id="ARBA00022475"/>
    </source>
</evidence>
<keyword evidence="8" id="KW-1185">Reference proteome</keyword>
<dbReference type="InterPro" id="IPR022791">
    <property type="entry name" value="L-PG_synthase/AglD"/>
</dbReference>
<keyword evidence="5 6" id="KW-0472">Membrane</keyword>
<sequence length="342" mass="35027">MPRLRSLLPALASLALAAVLLWLALRDADLAGVGRALADGAWGWVIPFVAVGVLSVVVRAWRWGLLIEALPSRPSADLRLTTASVFIGYLVNYAAPRLGEVARTANVARNSEATFSGVLGTVVAERLLDVVALALALGAVALTYGGRLASVWEAFAGGARALAGSVPVGAGWAGLAFLAVVVAGVVVWLRRRSGGGAGRVRALLDSFRDGLVSLVRTGRPWALLGSTVLLWACYVLMSDLPLRILGLSGAYGLGLGDAGAIMAVGGVGMALPAPGGTGSFHYATVQALTLLFAVAATPAATYAILVHAAGVVLYCAFGVLALVWQGTSLRDVRAEAREAAAP</sequence>
<dbReference type="EMBL" id="JAVRHT010000036">
    <property type="protein sequence ID" value="MDT0632730.1"/>
    <property type="molecule type" value="Genomic_DNA"/>
</dbReference>
<dbReference type="Pfam" id="PF03706">
    <property type="entry name" value="LPG_synthase_TM"/>
    <property type="match status" value="1"/>
</dbReference>
<keyword evidence="2" id="KW-1003">Cell membrane</keyword>
<evidence type="ECO:0000256" key="4">
    <source>
        <dbReference type="ARBA" id="ARBA00022989"/>
    </source>
</evidence>
<dbReference type="PANTHER" id="PTHR39087:SF2">
    <property type="entry name" value="UPF0104 MEMBRANE PROTEIN MJ1595"/>
    <property type="match status" value="1"/>
</dbReference>
<evidence type="ECO:0000256" key="3">
    <source>
        <dbReference type="ARBA" id="ARBA00022692"/>
    </source>
</evidence>
<keyword evidence="4 6" id="KW-1133">Transmembrane helix</keyword>
<evidence type="ECO:0000313" key="8">
    <source>
        <dbReference type="Proteomes" id="UP001267426"/>
    </source>
</evidence>
<feature type="transmembrane region" description="Helical" evidence="6">
    <location>
        <begin position="166"/>
        <end position="189"/>
    </location>
</feature>
<dbReference type="Proteomes" id="UP001267426">
    <property type="component" value="Unassembled WGS sequence"/>
</dbReference>
<feature type="transmembrane region" description="Helical" evidence="6">
    <location>
        <begin position="127"/>
        <end position="146"/>
    </location>
</feature>
<protein>
    <submittedName>
        <fullName evidence="7">Lysylphosphatidylglycerol synthase transmembrane domain-containing protein</fullName>
    </submittedName>
</protein>
<evidence type="ECO:0000313" key="7">
    <source>
        <dbReference type="EMBL" id="MDT0632730.1"/>
    </source>
</evidence>
<feature type="transmembrane region" description="Helical" evidence="6">
    <location>
        <begin position="221"/>
        <end position="237"/>
    </location>
</feature>
<comment type="subcellular location">
    <subcellularLocation>
        <location evidence="1">Cell membrane</location>
        <topology evidence="1">Multi-pass membrane protein</topology>
    </subcellularLocation>
</comment>
<proteinExistence type="predicted"/>
<name>A0ABU3BTV6_9BACT</name>
<evidence type="ECO:0000256" key="1">
    <source>
        <dbReference type="ARBA" id="ARBA00004651"/>
    </source>
</evidence>
<dbReference type="RefSeq" id="WP_311664899.1">
    <property type="nucleotide sequence ID" value="NZ_JAVRHT010000036.1"/>
</dbReference>
<feature type="transmembrane region" description="Helical" evidence="6">
    <location>
        <begin position="42"/>
        <end position="61"/>
    </location>
</feature>
<feature type="transmembrane region" description="Helical" evidence="6">
    <location>
        <begin position="249"/>
        <end position="271"/>
    </location>
</feature>
<reference evidence="7 8" key="1">
    <citation type="submission" date="2023-09" db="EMBL/GenBank/DDBJ databases">
        <authorList>
            <person name="Rey-Velasco X."/>
        </authorList>
    </citation>
    <scope>NUCLEOTIDE SEQUENCE [LARGE SCALE GENOMIC DNA]</scope>
    <source>
        <strain evidence="7 8">F394</strain>
    </source>
</reference>
<keyword evidence="3 6" id="KW-0812">Transmembrane</keyword>
<evidence type="ECO:0000256" key="5">
    <source>
        <dbReference type="ARBA" id="ARBA00023136"/>
    </source>
</evidence>
<feature type="transmembrane region" description="Helical" evidence="6">
    <location>
        <begin position="302"/>
        <end position="324"/>
    </location>
</feature>
<evidence type="ECO:0000256" key="6">
    <source>
        <dbReference type="SAM" id="Phobius"/>
    </source>
</evidence>
<comment type="caution">
    <text evidence="7">The sequence shown here is derived from an EMBL/GenBank/DDBJ whole genome shotgun (WGS) entry which is preliminary data.</text>
</comment>